<evidence type="ECO:0000313" key="3">
    <source>
        <dbReference type="Proteomes" id="UP000298049"/>
    </source>
</evidence>
<feature type="compositionally biased region" description="Low complexity" evidence="1">
    <location>
        <begin position="75"/>
        <end position="84"/>
    </location>
</feature>
<protein>
    <recommendedName>
        <fullName evidence="4">TonB family protein</fullName>
    </recommendedName>
</protein>
<dbReference type="AlphaFoldDB" id="A0A4P7XGX5"/>
<dbReference type="SUPFAM" id="SSF74653">
    <property type="entry name" value="TolA/TonB C-terminal domain"/>
    <property type="match status" value="1"/>
</dbReference>
<dbReference type="NCBIfam" id="NF033768">
    <property type="entry name" value="myxo_SS_tail"/>
    <property type="match status" value="1"/>
</dbReference>
<proteinExistence type="predicted"/>
<dbReference type="InterPro" id="IPR049806">
    <property type="entry name" value="MasK-like_C"/>
</dbReference>
<dbReference type="Gene3D" id="3.30.1150.10">
    <property type="match status" value="1"/>
</dbReference>
<dbReference type="KEGG" id="hmi:soil367_10050"/>
<dbReference type="EMBL" id="CP031093">
    <property type="protein sequence ID" value="QCF26246.1"/>
    <property type="molecule type" value="Genomic_DNA"/>
</dbReference>
<accession>A0A4P7XGX5</accession>
<evidence type="ECO:0008006" key="4">
    <source>
        <dbReference type="Google" id="ProtNLM"/>
    </source>
</evidence>
<dbReference type="Proteomes" id="UP000298049">
    <property type="component" value="Chromosome"/>
</dbReference>
<organism evidence="2 3">
    <name type="scientific">Hydrocarboniclastica marina</name>
    <dbReference type="NCBI Taxonomy" id="2259620"/>
    <lineage>
        <taxon>Bacteria</taxon>
        <taxon>Pseudomonadati</taxon>
        <taxon>Pseudomonadota</taxon>
        <taxon>Gammaproteobacteria</taxon>
        <taxon>Alteromonadales</taxon>
        <taxon>Alteromonadaceae</taxon>
        <taxon>Hydrocarboniclastica</taxon>
    </lineage>
</organism>
<gene>
    <name evidence="2" type="ORF">soil367_10050</name>
</gene>
<keyword evidence="3" id="KW-1185">Reference proteome</keyword>
<feature type="region of interest" description="Disordered" evidence="1">
    <location>
        <begin position="1"/>
        <end position="94"/>
    </location>
</feature>
<sequence length="188" mass="20254">MAMQDQLSQMRSMASRSAPAEVQELSAEADRKADSGVQRERSQDVTATSGGVEAGAAPRESVQLARRQTQDLAPEKAPASAESSQPRPQGPAERSMANIRATFDRNKTALFSLYNRALRQNPALSGTVLLELVIEPSGQVSAVEVVSSELNDAALEERIAARVQLFDFGRAAVETRTVEYPVNFLPPG</sequence>
<evidence type="ECO:0000256" key="1">
    <source>
        <dbReference type="SAM" id="MobiDB-lite"/>
    </source>
</evidence>
<feature type="compositionally biased region" description="Basic and acidic residues" evidence="1">
    <location>
        <begin position="28"/>
        <end position="43"/>
    </location>
</feature>
<feature type="compositionally biased region" description="Polar residues" evidence="1">
    <location>
        <begin position="1"/>
        <end position="15"/>
    </location>
</feature>
<name>A0A4P7XGX5_9ALTE</name>
<reference evidence="2 3" key="1">
    <citation type="submission" date="2018-07" db="EMBL/GenBank/DDBJ databases">
        <title>Marsedoiliclastica nanhaica gen. nov. sp. nov., a novel marine hydrocarbonoclastic bacterium isolated from an in-situ enriched hydrocarbon-degrading consortium in deep-sea sediment.</title>
        <authorList>
            <person name="Dong C."/>
            <person name="Ma T."/>
            <person name="Liu R."/>
            <person name="Shao Z."/>
        </authorList>
    </citation>
    <scope>NUCLEOTIDE SEQUENCE [LARGE SCALE GENOMIC DNA]</scope>
    <source>
        <strain evidence="3">soil36-7</strain>
    </source>
</reference>
<evidence type="ECO:0000313" key="2">
    <source>
        <dbReference type="EMBL" id="QCF26246.1"/>
    </source>
</evidence>